<dbReference type="OrthoDB" id="8444542at2759"/>
<evidence type="ECO:0000313" key="1">
    <source>
        <dbReference type="EMBL" id="TNN49744.1"/>
    </source>
</evidence>
<comment type="caution">
    <text evidence="1">The sequence shown here is derived from an EMBL/GenBank/DDBJ whole genome shotgun (WGS) entry which is preliminary data.</text>
</comment>
<protein>
    <submittedName>
        <fullName evidence="1">Uncharacterized protein</fullName>
    </submittedName>
</protein>
<reference evidence="1 2" key="1">
    <citation type="submission" date="2019-03" db="EMBL/GenBank/DDBJ databases">
        <title>First draft genome of Liparis tanakae, snailfish: a comprehensive survey of snailfish specific genes.</title>
        <authorList>
            <person name="Kim W."/>
            <person name="Song I."/>
            <person name="Jeong J.-H."/>
            <person name="Kim D."/>
            <person name="Kim S."/>
            <person name="Ryu S."/>
            <person name="Song J.Y."/>
            <person name="Lee S.K."/>
        </authorList>
    </citation>
    <scope>NUCLEOTIDE SEQUENCE [LARGE SCALE GENOMIC DNA]</scope>
    <source>
        <tissue evidence="1">Muscle</tissue>
    </source>
</reference>
<dbReference type="AlphaFoldDB" id="A0A4Z2GAB6"/>
<gene>
    <name evidence="1" type="ORF">EYF80_040036</name>
</gene>
<keyword evidence="2" id="KW-1185">Reference proteome</keyword>
<name>A0A4Z2GAB6_9TELE</name>
<evidence type="ECO:0000313" key="2">
    <source>
        <dbReference type="Proteomes" id="UP000314294"/>
    </source>
</evidence>
<proteinExistence type="predicted"/>
<dbReference type="EMBL" id="SRLO01000642">
    <property type="protein sequence ID" value="TNN49744.1"/>
    <property type="molecule type" value="Genomic_DNA"/>
</dbReference>
<accession>A0A4Z2GAB6</accession>
<sequence>MVKCVVSGCQSRVTNVARGIFNRPPKRFFNFPEDTARVKRSPGEAALSYSVSSYGGLCYHTLRWLNQAGRKQAAASRPPCSARQTIRTSDLDQKPSDLLQCEVTEGYRGKVQLFPLSPPPSSGWTRSTVVVLGLAAMLTSVVSVNIWTRAKEMREESAPLMWVESAPLMWVESAPLMWVESAPLMREESAPLMSVMRKRKRKMAFRTHLEDGRQRPLQAAWCKVLRVWTGSRACREGPVGRGLWGGETCSGSSGRLLIGSEVFVVHQ</sequence>
<dbReference type="Proteomes" id="UP000314294">
    <property type="component" value="Unassembled WGS sequence"/>
</dbReference>
<organism evidence="1 2">
    <name type="scientific">Liparis tanakae</name>
    <name type="common">Tanaka's snailfish</name>
    <dbReference type="NCBI Taxonomy" id="230148"/>
    <lineage>
        <taxon>Eukaryota</taxon>
        <taxon>Metazoa</taxon>
        <taxon>Chordata</taxon>
        <taxon>Craniata</taxon>
        <taxon>Vertebrata</taxon>
        <taxon>Euteleostomi</taxon>
        <taxon>Actinopterygii</taxon>
        <taxon>Neopterygii</taxon>
        <taxon>Teleostei</taxon>
        <taxon>Neoteleostei</taxon>
        <taxon>Acanthomorphata</taxon>
        <taxon>Eupercaria</taxon>
        <taxon>Perciformes</taxon>
        <taxon>Cottioidei</taxon>
        <taxon>Cottales</taxon>
        <taxon>Liparidae</taxon>
        <taxon>Liparis</taxon>
    </lineage>
</organism>